<proteinExistence type="inferred from homology"/>
<dbReference type="AlphaFoldDB" id="A0A9R1X9E2"/>
<keyword evidence="7" id="KW-1185">Reference proteome</keyword>
<dbReference type="GO" id="GO:0004725">
    <property type="term" value="F:protein tyrosine phosphatase activity"/>
    <property type="evidence" value="ECO:0007669"/>
    <property type="project" value="UniProtKB-EC"/>
</dbReference>
<dbReference type="PANTHER" id="PTHR45848:SF4">
    <property type="entry name" value="DUAL SPECIFICITY PROTEIN PHOSPHATASE 12"/>
    <property type="match status" value="1"/>
</dbReference>
<name>A0A9R1X9E2_LACSA</name>
<evidence type="ECO:0000256" key="1">
    <source>
        <dbReference type="ARBA" id="ARBA00008601"/>
    </source>
</evidence>
<dbReference type="Proteomes" id="UP000235145">
    <property type="component" value="Unassembled WGS sequence"/>
</dbReference>
<accession>A0A9R1X9E2</accession>
<evidence type="ECO:0000313" key="7">
    <source>
        <dbReference type="Proteomes" id="UP000235145"/>
    </source>
</evidence>
<organism evidence="6 7">
    <name type="scientific">Lactuca sativa</name>
    <name type="common">Garden lettuce</name>
    <dbReference type="NCBI Taxonomy" id="4236"/>
    <lineage>
        <taxon>Eukaryota</taxon>
        <taxon>Viridiplantae</taxon>
        <taxon>Streptophyta</taxon>
        <taxon>Embryophyta</taxon>
        <taxon>Tracheophyta</taxon>
        <taxon>Spermatophyta</taxon>
        <taxon>Magnoliopsida</taxon>
        <taxon>eudicotyledons</taxon>
        <taxon>Gunneridae</taxon>
        <taxon>Pentapetalae</taxon>
        <taxon>asterids</taxon>
        <taxon>campanulids</taxon>
        <taxon>Asterales</taxon>
        <taxon>Asteraceae</taxon>
        <taxon>Cichorioideae</taxon>
        <taxon>Cichorieae</taxon>
        <taxon>Lactucinae</taxon>
        <taxon>Lactuca</taxon>
    </lineage>
</organism>
<dbReference type="PANTHER" id="PTHR45848">
    <property type="entry name" value="DUAL SPECIFICITY PROTEIN PHOSPHATASE 12 FAMILY MEMBER"/>
    <property type="match status" value="1"/>
</dbReference>
<evidence type="ECO:0000256" key="4">
    <source>
        <dbReference type="ARBA" id="ARBA00022912"/>
    </source>
</evidence>
<evidence type="ECO:0000256" key="3">
    <source>
        <dbReference type="ARBA" id="ARBA00022801"/>
    </source>
</evidence>
<reference evidence="6 7" key="1">
    <citation type="journal article" date="2017" name="Nat. Commun.">
        <title>Genome assembly with in vitro proximity ligation data and whole-genome triplication in lettuce.</title>
        <authorList>
            <person name="Reyes-Chin-Wo S."/>
            <person name="Wang Z."/>
            <person name="Yang X."/>
            <person name="Kozik A."/>
            <person name="Arikit S."/>
            <person name="Song C."/>
            <person name="Xia L."/>
            <person name="Froenicke L."/>
            <person name="Lavelle D.O."/>
            <person name="Truco M.J."/>
            <person name="Xia R."/>
            <person name="Zhu S."/>
            <person name="Xu C."/>
            <person name="Xu H."/>
            <person name="Xu X."/>
            <person name="Cox K."/>
            <person name="Korf I."/>
            <person name="Meyers B.C."/>
            <person name="Michelmore R.W."/>
        </authorList>
    </citation>
    <scope>NUCLEOTIDE SEQUENCE [LARGE SCALE GENOMIC DNA]</scope>
    <source>
        <strain evidence="7">cv. Salinas</strain>
        <tissue evidence="6">Seedlings</tissue>
    </source>
</reference>
<feature type="region of interest" description="Disordered" evidence="5">
    <location>
        <begin position="179"/>
        <end position="223"/>
    </location>
</feature>
<comment type="similarity">
    <text evidence="1">Belongs to the protein-tyrosine phosphatase family. Non-receptor class dual specificity subfamily.</text>
</comment>
<dbReference type="EC" id="3.1.3.48" evidence="2"/>
<gene>
    <name evidence="6" type="ORF">LSAT_V11C500265660</name>
</gene>
<evidence type="ECO:0000256" key="5">
    <source>
        <dbReference type="SAM" id="MobiDB-lite"/>
    </source>
</evidence>
<keyword evidence="3" id="KW-0378">Hydrolase</keyword>
<dbReference type="EMBL" id="NBSK02000005">
    <property type="protein sequence ID" value="KAJ0204291.1"/>
    <property type="molecule type" value="Genomic_DNA"/>
</dbReference>
<evidence type="ECO:0000313" key="6">
    <source>
        <dbReference type="EMBL" id="KAJ0204291.1"/>
    </source>
</evidence>
<evidence type="ECO:0000256" key="2">
    <source>
        <dbReference type="ARBA" id="ARBA00013064"/>
    </source>
</evidence>
<sequence>MRARDHFFQFIAEEARAALDVVTGRGRVLLSGIKGEVATILTNMMSLSVPPSLLSLSLDENRNDPMEEGAWEGNPWCNHYEGRLGYFNWSGFQCSCGSWITPAFQLHRSRIMGQKTSYFEDLVSYSSQKLNTRKHGIDPEQFRRRQSATIPSSHAIGFHNEEIGVYRCLQKDVAALKSQSNNMDRSDNNYGKQDEEESSWRHERHHPNNKIPFPTFSDGGPQG</sequence>
<keyword evidence="4" id="KW-0904">Protein phosphatase</keyword>
<protein>
    <recommendedName>
        <fullName evidence="2">protein-tyrosine-phosphatase</fullName>
        <ecNumber evidence="2">3.1.3.48</ecNumber>
    </recommendedName>
</protein>
<comment type="caution">
    <text evidence="6">The sequence shown here is derived from an EMBL/GenBank/DDBJ whole genome shotgun (WGS) entry which is preliminary data.</text>
</comment>
<feature type="compositionally biased region" description="Polar residues" evidence="5">
    <location>
        <begin position="179"/>
        <end position="191"/>
    </location>
</feature>